<accession>A0A2R6XTS6</accession>
<evidence type="ECO:0000313" key="2">
    <source>
        <dbReference type="Proteomes" id="UP000244005"/>
    </source>
</evidence>
<reference evidence="2" key="1">
    <citation type="journal article" date="2017" name="Cell">
        <title>Insights into land plant evolution garnered from the Marchantia polymorpha genome.</title>
        <authorList>
            <person name="Bowman J.L."/>
            <person name="Kohchi T."/>
            <person name="Yamato K.T."/>
            <person name="Jenkins J."/>
            <person name="Shu S."/>
            <person name="Ishizaki K."/>
            <person name="Yamaoka S."/>
            <person name="Nishihama R."/>
            <person name="Nakamura Y."/>
            <person name="Berger F."/>
            <person name="Adam C."/>
            <person name="Aki S.S."/>
            <person name="Althoff F."/>
            <person name="Araki T."/>
            <person name="Arteaga-Vazquez M.A."/>
            <person name="Balasubrmanian S."/>
            <person name="Barry K."/>
            <person name="Bauer D."/>
            <person name="Boehm C.R."/>
            <person name="Briginshaw L."/>
            <person name="Caballero-Perez J."/>
            <person name="Catarino B."/>
            <person name="Chen F."/>
            <person name="Chiyoda S."/>
            <person name="Chovatia M."/>
            <person name="Davies K.M."/>
            <person name="Delmans M."/>
            <person name="Demura T."/>
            <person name="Dierschke T."/>
            <person name="Dolan L."/>
            <person name="Dorantes-Acosta A.E."/>
            <person name="Eklund D.M."/>
            <person name="Florent S.N."/>
            <person name="Flores-Sandoval E."/>
            <person name="Fujiyama A."/>
            <person name="Fukuzawa H."/>
            <person name="Galik B."/>
            <person name="Grimanelli D."/>
            <person name="Grimwood J."/>
            <person name="Grossniklaus U."/>
            <person name="Hamada T."/>
            <person name="Haseloff J."/>
            <person name="Hetherington A.J."/>
            <person name="Higo A."/>
            <person name="Hirakawa Y."/>
            <person name="Hundley H.N."/>
            <person name="Ikeda Y."/>
            <person name="Inoue K."/>
            <person name="Inoue S.I."/>
            <person name="Ishida S."/>
            <person name="Jia Q."/>
            <person name="Kakita M."/>
            <person name="Kanazawa T."/>
            <person name="Kawai Y."/>
            <person name="Kawashima T."/>
            <person name="Kennedy M."/>
            <person name="Kinose K."/>
            <person name="Kinoshita T."/>
            <person name="Kohara Y."/>
            <person name="Koide E."/>
            <person name="Komatsu K."/>
            <person name="Kopischke S."/>
            <person name="Kubo M."/>
            <person name="Kyozuka J."/>
            <person name="Lagercrantz U."/>
            <person name="Lin S.S."/>
            <person name="Lindquist E."/>
            <person name="Lipzen A.M."/>
            <person name="Lu C.W."/>
            <person name="De Luna E."/>
            <person name="Martienssen R.A."/>
            <person name="Minamino N."/>
            <person name="Mizutani M."/>
            <person name="Mizutani M."/>
            <person name="Mochizuki N."/>
            <person name="Monte I."/>
            <person name="Mosher R."/>
            <person name="Nagasaki H."/>
            <person name="Nakagami H."/>
            <person name="Naramoto S."/>
            <person name="Nishitani K."/>
            <person name="Ohtani M."/>
            <person name="Okamoto T."/>
            <person name="Okumura M."/>
            <person name="Phillips J."/>
            <person name="Pollak B."/>
            <person name="Reinders A."/>
            <person name="Rovekamp M."/>
            <person name="Sano R."/>
            <person name="Sawa S."/>
            <person name="Schmid M.W."/>
            <person name="Shirakawa M."/>
            <person name="Solano R."/>
            <person name="Spunde A."/>
            <person name="Suetsugu N."/>
            <person name="Sugano S."/>
            <person name="Sugiyama A."/>
            <person name="Sun R."/>
            <person name="Suzuki Y."/>
            <person name="Takenaka M."/>
            <person name="Takezawa D."/>
            <person name="Tomogane H."/>
            <person name="Tsuzuki M."/>
            <person name="Ueda T."/>
            <person name="Umeda M."/>
            <person name="Ward J.M."/>
            <person name="Watanabe Y."/>
            <person name="Yazaki K."/>
            <person name="Yokoyama R."/>
            <person name="Yoshitake Y."/>
            <person name="Yotsui I."/>
            <person name="Zachgo S."/>
            <person name="Schmutz J."/>
        </authorList>
    </citation>
    <scope>NUCLEOTIDE SEQUENCE [LARGE SCALE GENOMIC DNA]</scope>
    <source>
        <strain evidence="2">Tak-1</strain>
    </source>
</reference>
<name>A0A2R6XTS6_MARPO</name>
<dbReference type="Gramene" id="Mp1g28590.1">
    <property type="protein sequence ID" value="Mp1g28590.1.cds1"/>
    <property type="gene ID" value="Mp1g28590"/>
</dbReference>
<dbReference type="EMBL" id="KZ772674">
    <property type="protein sequence ID" value="PTQ49511.1"/>
    <property type="molecule type" value="Genomic_DNA"/>
</dbReference>
<sequence length="138" mass="15652">MVGSKEKKSQLWEGRNEKVNIQKRRRVIPVNAVAKVYSSEYLHQFSTTVTLRKVSNDMKGCKKNLQLDCRSTAVRDHIPHEALVSEVPTLGIRQGRLAPRLILAGQVGKYHIMIESTDKAIRVANDGKQSVRSMNNLW</sequence>
<reference evidence="1" key="2">
    <citation type="submission" date="2017-12" db="EMBL/GenBank/DDBJ databases">
        <title>WGS assembly of Marchantia polymorpha.</title>
        <authorList>
            <person name="Bowman J.L."/>
            <person name="Kohchi T."/>
            <person name="Yamato K.T."/>
            <person name="Jenkins J."/>
            <person name="Shu S."/>
            <person name="Ishizaki K."/>
            <person name="Yamaoka S."/>
            <person name="Nishihama R."/>
            <person name="Nakamura Y."/>
            <person name="Berger F."/>
            <person name="Adam C."/>
            <person name="Aki S.S."/>
            <person name="Althoff F."/>
            <person name="Araki T."/>
            <person name="Arteaga-Vazquez M.A."/>
            <person name="Balasubrmanian S."/>
            <person name="Bauer D."/>
            <person name="Boehm C.R."/>
            <person name="Briginshaw L."/>
            <person name="Caballero-Perez J."/>
            <person name="Catarino B."/>
            <person name="Chen F."/>
            <person name="Chiyoda S."/>
            <person name="Chovatia M."/>
            <person name="Davies K.M."/>
            <person name="Delmans M."/>
            <person name="Demura T."/>
            <person name="Dierschke T."/>
            <person name="Dolan L."/>
            <person name="Dorantes-Acosta A.E."/>
            <person name="Eklund D.M."/>
            <person name="Florent S.N."/>
            <person name="Flores-Sandoval E."/>
            <person name="Fujiyama A."/>
            <person name="Fukuzawa H."/>
            <person name="Galik B."/>
            <person name="Grimanelli D."/>
            <person name="Grimwood J."/>
            <person name="Grossniklaus U."/>
            <person name="Hamada T."/>
            <person name="Haseloff J."/>
            <person name="Hetherington A.J."/>
            <person name="Higo A."/>
            <person name="Hirakawa Y."/>
            <person name="Hundley H.N."/>
            <person name="Ikeda Y."/>
            <person name="Inoue K."/>
            <person name="Inoue S."/>
            <person name="Ishida S."/>
            <person name="Jia Q."/>
            <person name="Kakita M."/>
            <person name="Kanazawa T."/>
            <person name="Kawai Y."/>
            <person name="Kawashima T."/>
            <person name="Kennedy M."/>
            <person name="Kinose K."/>
            <person name="Kinoshita T."/>
            <person name="Kohara Y."/>
            <person name="Koide E."/>
            <person name="Komatsu K."/>
            <person name="Kopischke S."/>
            <person name="Kubo M."/>
            <person name="Kyozuka J."/>
            <person name="Lagercrantz U."/>
            <person name="Lin S.S."/>
            <person name="Lindquist E."/>
            <person name="Lipzen A.M."/>
            <person name="Lu C."/>
            <person name="Luna E.D."/>
            <person name="Martienssen R.A."/>
            <person name="Minamino N."/>
            <person name="Mizutani M."/>
            <person name="Mizutani M."/>
            <person name="Mochizuki N."/>
            <person name="Monte I."/>
            <person name="Mosher R."/>
            <person name="Nagasaki H."/>
            <person name="Nakagami H."/>
            <person name="Naramoto S."/>
            <person name="Nishitani K."/>
            <person name="Ohtani M."/>
            <person name="Okamoto T."/>
            <person name="Okumura M."/>
            <person name="Phillips J."/>
            <person name="Pollak B."/>
            <person name="Reinders A."/>
            <person name="Roevekamp M."/>
            <person name="Sano R."/>
            <person name="Sawa S."/>
            <person name="Schmid M.W."/>
            <person name="Shirakawa M."/>
            <person name="Solano R."/>
            <person name="Spunde A."/>
            <person name="Suetsugu N."/>
            <person name="Sugano S."/>
            <person name="Sugiyama A."/>
            <person name="Sun R."/>
            <person name="Suzuki Y."/>
            <person name="Takenaka M."/>
            <person name="Takezawa D."/>
            <person name="Tomogane H."/>
            <person name="Tsuzuki M."/>
            <person name="Ueda T."/>
            <person name="Umeda M."/>
            <person name="Ward J.M."/>
            <person name="Watanabe Y."/>
            <person name="Yazaki K."/>
            <person name="Yokoyama R."/>
            <person name="Yoshitake Y."/>
            <person name="Yotsui I."/>
            <person name="Zachgo S."/>
            <person name="Schmutz J."/>
        </authorList>
    </citation>
    <scope>NUCLEOTIDE SEQUENCE [LARGE SCALE GENOMIC DNA]</scope>
    <source>
        <strain evidence="1">Tak-1</strain>
    </source>
</reference>
<evidence type="ECO:0000313" key="1">
    <source>
        <dbReference type="EMBL" id="PTQ49511.1"/>
    </source>
</evidence>
<keyword evidence="2" id="KW-1185">Reference proteome</keyword>
<dbReference type="Gramene" id="Mp1g28590.2">
    <property type="protein sequence ID" value="Mp1g28590.2.cds1"/>
    <property type="gene ID" value="Mp1g28590"/>
</dbReference>
<protein>
    <submittedName>
        <fullName evidence="1">Uncharacterized protein</fullName>
    </submittedName>
</protein>
<dbReference type="AlphaFoldDB" id="A0A2R6XTS6"/>
<dbReference type="Proteomes" id="UP000244005">
    <property type="component" value="Unassembled WGS sequence"/>
</dbReference>
<proteinExistence type="predicted"/>
<dbReference type="EMBL" id="KZ772674">
    <property type="protein sequence ID" value="PTQ49512.1"/>
    <property type="molecule type" value="Genomic_DNA"/>
</dbReference>
<gene>
    <name evidence="1" type="ORF">MARPO_0002s0021</name>
</gene>
<organism evidence="1 2">
    <name type="scientific">Marchantia polymorpha</name>
    <name type="common">Common liverwort</name>
    <name type="synonym">Marchantia aquatica</name>
    <dbReference type="NCBI Taxonomy" id="3197"/>
    <lineage>
        <taxon>Eukaryota</taxon>
        <taxon>Viridiplantae</taxon>
        <taxon>Streptophyta</taxon>
        <taxon>Embryophyta</taxon>
        <taxon>Marchantiophyta</taxon>
        <taxon>Marchantiopsida</taxon>
        <taxon>Marchantiidae</taxon>
        <taxon>Marchantiales</taxon>
        <taxon>Marchantiaceae</taxon>
        <taxon>Marchantia</taxon>
    </lineage>
</organism>